<proteinExistence type="predicted"/>
<sequence>MADSVLRHTDTLREPNRTAKIPAGIRSPVRLAGRRESISAPPLRGDKLAG</sequence>
<evidence type="ECO:0000313" key="3">
    <source>
        <dbReference type="Proteomes" id="UP000467385"/>
    </source>
</evidence>
<evidence type="ECO:0000313" key="2">
    <source>
        <dbReference type="EMBL" id="BBZ39129.1"/>
    </source>
</evidence>
<name>A0A7I7YBN4_9MYCO</name>
<reference evidence="2 3" key="1">
    <citation type="journal article" date="2019" name="Emerg. Microbes Infect.">
        <title>Comprehensive subspecies identification of 175 nontuberculous mycobacteria species based on 7547 genomic profiles.</title>
        <authorList>
            <person name="Matsumoto Y."/>
            <person name="Kinjo T."/>
            <person name="Motooka D."/>
            <person name="Nabeya D."/>
            <person name="Jung N."/>
            <person name="Uechi K."/>
            <person name="Horii T."/>
            <person name="Iida T."/>
            <person name="Fujita J."/>
            <person name="Nakamura S."/>
        </authorList>
    </citation>
    <scope>NUCLEOTIDE SEQUENCE [LARGE SCALE GENOMIC DNA]</scope>
    <source>
        <strain evidence="2 3">JCM 14738</strain>
    </source>
</reference>
<keyword evidence="3" id="KW-1185">Reference proteome</keyword>
<organism evidence="2 3">
    <name type="scientific">Mycobacterium conspicuum</name>
    <dbReference type="NCBI Taxonomy" id="44010"/>
    <lineage>
        <taxon>Bacteria</taxon>
        <taxon>Bacillati</taxon>
        <taxon>Actinomycetota</taxon>
        <taxon>Actinomycetes</taxon>
        <taxon>Mycobacteriales</taxon>
        <taxon>Mycobacteriaceae</taxon>
        <taxon>Mycobacterium</taxon>
    </lineage>
</organism>
<dbReference type="EMBL" id="AP022613">
    <property type="protein sequence ID" value="BBZ39129.1"/>
    <property type="molecule type" value="Genomic_DNA"/>
</dbReference>
<evidence type="ECO:0000256" key="1">
    <source>
        <dbReference type="SAM" id="MobiDB-lite"/>
    </source>
</evidence>
<gene>
    <name evidence="2" type="ORF">MCNS_21920</name>
</gene>
<accession>A0A7I7YBN4</accession>
<dbReference type="Proteomes" id="UP000467385">
    <property type="component" value="Chromosome"/>
</dbReference>
<feature type="compositionally biased region" description="Basic and acidic residues" evidence="1">
    <location>
        <begin position="1"/>
        <end position="17"/>
    </location>
</feature>
<protein>
    <submittedName>
        <fullName evidence="2">Uncharacterized protein</fullName>
    </submittedName>
</protein>
<dbReference type="AlphaFoldDB" id="A0A7I7YBN4"/>
<feature type="region of interest" description="Disordered" evidence="1">
    <location>
        <begin position="1"/>
        <end position="50"/>
    </location>
</feature>